<dbReference type="CDD" id="cd06121">
    <property type="entry name" value="cupin_YML079wp"/>
    <property type="match status" value="1"/>
</dbReference>
<dbReference type="Proteomes" id="UP000024836">
    <property type="component" value="Unassembled WGS sequence"/>
</dbReference>
<keyword evidence="3" id="KW-1185">Reference proteome</keyword>
<organism evidence="2 3">
    <name type="scientific">Actibacterium atlanticum</name>
    <dbReference type="NCBI Taxonomy" id="1461693"/>
    <lineage>
        <taxon>Bacteria</taxon>
        <taxon>Pseudomonadati</taxon>
        <taxon>Pseudomonadota</taxon>
        <taxon>Alphaproteobacteria</taxon>
        <taxon>Rhodobacterales</taxon>
        <taxon>Roseobacteraceae</taxon>
        <taxon>Actibacterium</taxon>
    </lineage>
</organism>
<dbReference type="InterPro" id="IPR011051">
    <property type="entry name" value="RmlC_Cupin_sf"/>
</dbReference>
<gene>
    <name evidence="2" type="ORF">ATO10_11035</name>
</gene>
<protein>
    <recommendedName>
        <fullName evidence="1">DUF985 domain-containing protein</fullName>
    </recommendedName>
</protein>
<dbReference type="InterPro" id="IPR039935">
    <property type="entry name" value="YML079W-like"/>
</dbReference>
<sequence length="142" mass="15572">MTAKDLIQALNLQPHPEGGWFAETWRSPDTAHGRSVGTAIYYLLESGQSSHWHRVDADEVWHFYAGDPLILSISEYDNGPAAEHVLGTNLSAGQRPQFIVPKGFWQAARPMGAFTLVGCTVAPGFEFSGFELAPKGFEIPTK</sequence>
<dbReference type="AlphaFoldDB" id="A0A058ZM34"/>
<name>A0A058ZM34_9RHOB</name>
<dbReference type="InterPro" id="IPR009327">
    <property type="entry name" value="Cupin_DUF985"/>
</dbReference>
<dbReference type="STRING" id="1461693.ATO10_11035"/>
<feature type="domain" description="DUF985" evidence="1">
    <location>
        <begin position="5"/>
        <end position="133"/>
    </location>
</feature>
<proteinExistence type="predicted"/>
<evidence type="ECO:0000259" key="1">
    <source>
        <dbReference type="Pfam" id="PF06172"/>
    </source>
</evidence>
<dbReference type="PANTHER" id="PTHR33387:SF3">
    <property type="entry name" value="DUF985 DOMAIN-CONTAINING PROTEIN"/>
    <property type="match status" value="1"/>
</dbReference>
<dbReference type="OrthoDB" id="9798288at2"/>
<dbReference type="InterPro" id="IPR014710">
    <property type="entry name" value="RmlC-like_jellyroll"/>
</dbReference>
<dbReference type="PANTHER" id="PTHR33387">
    <property type="entry name" value="RMLC-LIKE JELLY ROLL FOLD PROTEIN"/>
    <property type="match status" value="1"/>
</dbReference>
<evidence type="ECO:0000313" key="3">
    <source>
        <dbReference type="Proteomes" id="UP000024836"/>
    </source>
</evidence>
<dbReference type="RefSeq" id="WP_035251396.1">
    <property type="nucleotide sequence ID" value="NZ_AQQY01000006.1"/>
</dbReference>
<comment type="caution">
    <text evidence="2">The sequence shown here is derived from an EMBL/GenBank/DDBJ whole genome shotgun (WGS) entry which is preliminary data.</text>
</comment>
<reference evidence="2 3" key="1">
    <citation type="submission" date="2013-04" db="EMBL/GenBank/DDBJ databases">
        <title>Shimia sp. 22II-S11-Z10 Genome Sequencing.</title>
        <authorList>
            <person name="Lai Q."/>
            <person name="Li G."/>
            <person name="Shao Z."/>
        </authorList>
    </citation>
    <scope>NUCLEOTIDE SEQUENCE [LARGE SCALE GENOMIC DNA]</scope>
    <source>
        <strain evidence="3">22II-S11-Z10</strain>
    </source>
</reference>
<dbReference type="Pfam" id="PF06172">
    <property type="entry name" value="Cupin_5"/>
    <property type="match status" value="1"/>
</dbReference>
<dbReference type="EMBL" id="AQQY01000006">
    <property type="protein sequence ID" value="KCV81876.1"/>
    <property type="molecule type" value="Genomic_DNA"/>
</dbReference>
<dbReference type="PATRIC" id="fig|1461693.3.peg.2238"/>
<dbReference type="SUPFAM" id="SSF51182">
    <property type="entry name" value="RmlC-like cupins"/>
    <property type="match status" value="1"/>
</dbReference>
<accession>A0A058ZM34</accession>
<dbReference type="eggNOG" id="COG3542">
    <property type="taxonomic scope" value="Bacteria"/>
</dbReference>
<dbReference type="Gene3D" id="2.60.120.10">
    <property type="entry name" value="Jelly Rolls"/>
    <property type="match status" value="1"/>
</dbReference>
<evidence type="ECO:0000313" key="2">
    <source>
        <dbReference type="EMBL" id="KCV81876.1"/>
    </source>
</evidence>